<feature type="region of interest" description="Disordered" evidence="2">
    <location>
        <begin position="36"/>
        <end position="60"/>
    </location>
</feature>
<dbReference type="InterPro" id="IPR010998">
    <property type="entry name" value="Integrase_recombinase_N"/>
</dbReference>
<name>A0AAU4K4J2_9NOCA</name>
<protein>
    <recommendedName>
        <fullName evidence="5">GntR family transcriptional regulator</fullName>
    </recommendedName>
</protein>
<evidence type="ECO:0000256" key="2">
    <source>
        <dbReference type="SAM" id="MobiDB-lite"/>
    </source>
</evidence>
<dbReference type="AlphaFoldDB" id="A0AAU4K4J2"/>
<dbReference type="InterPro" id="IPR011010">
    <property type="entry name" value="DNA_brk_join_enz"/>
</dbReference>
<dbReference type="Proteomes" id="UP001432128">
    <property type="component" value="Chromosome"/>
</dbReference>
<evidence type="ECO:0000313" key="3">
    <source>
        <dbReference type="EMBL" id="WUM20899.1"/>
    </source>
</evidence>
<evidence type="ECO:0008006" key="5">
    <source>
        <dbReference type="Google" id="ProtNLM"/>
    </source>
</evidence>
<accession>A0AAU4K4J2</accession>
<dbReference type="EMBL" id="CP108021">
    <property type="protein sequence ID" value="WUM20899.1"/>
    <property type="molecule type" value="Genomic_DNA"/>
</dbReference>
<dbReference type="SUPFAM" id="SSF56349">
    <property type="entry name" value="DNA breaking-rejoining enzymes"/>
    <property type="match status" value="1"/>
</dbReference>
<reference evidence="3 4" key="1">
    <citation type="submission" date="2022-10" db="EMBL/GenBank/DDBJ databases">
        <title>The complete genomes of actinobacterial strains from the NBC collection.</title>
        <authorList>
            <person name="Joergensen T.S."/>
            <person name="Alvarez Arevalo M."/>
            <person name="Sterndorff E.B."/>
            <person name="Faurdal D."/>
            <person name="Vuksanovic O."/>
            <person name="Mourched A.-S."/>
            <person name="Charusanti P."/>
            <person name="Shaw S."/>
            <person name="Blin K."/>
            <person name="Weber T."/>
        </authorList>
    </citation>
    <scope>NUCLEOTIDE SEQUENCE [LARGE SCALE GENOMIC DNA]</scope>
    <source>
        <strain evidence="3 4">NBC_00319</strain>
    </source>
</reference>
<dbReference type="Gene3D" id="1.10.150.130">
    <property type="match status" value="1"/>
</dbReference>
<evidence type="ECO:0000313" key="4">
    <source>
        <dbReference type="Proteomes" id="UP001432128"/>
    </source>
</evidence>
<keyword evidence="4" id="KW-1185">Reference proteome</keyword>
<dbReference type="KEGG" id="whr:OG579_03440"/>
<evidence type="ECO:0000256" key="1">
    <source>
        <dbReference type="ARBA" id="ARBA00023125"/>
    </source>
</evidence>
<keyword evidence="1" id="KW-0238">DNA-binding</keyword>
<dbReference type="RefSeq" id="WP_328858108.1">
    <property type="nucleotide sequence ID" value="NZ_CP108021.1"/>
</dbReference>
<dbReference type="GO" id="GO:0003677">
    <property type="term" value="F:DNA binding"/>
    <property type="evidence" value="ECO:0007669"/>
    <property type="project" value="UniProtKB-KW"/>
</dbReference>
<feature type="compositionally biased region" description="Basic and acidic residues" evidence="2">
    <location>
        <begin position="45"/>
        <end position="60"/>
    </location>
</feature>
<gene>
    <name evidence="3" type="ORF">OG579_03440</name>
</gene>
<proteinExistence type="predicted"/>
<sequence>MSELRAKGPADSSVRTVYTVLRAGLDGAVRDGLLSTNPATKVPRHRVDHDEARSLTVKEV</sequence>
<organism evidence="3 4">
    <name type="scientific">Williamsia herbipolensis</name>
    <dbReference type="NCBI Taxonomy" id="1603258"/>
    <lineage>
        <taxon>Bacteria</taxon>
        <taxon>Bacillati</taxon>
        <taxon>Actinomycetota</taxon>
        <taxon>Actinomycetes</taxon>
        <taxon>Mycobacteriales</taxon>
        <taxon>Nocardiaceae</taxon>
        <taxon>Williamsia</taxon>
    </lineage>
</organism>